<feature type="transmembrane region" description="Helical" evidence="8">
    <location>
        <begin position="133"/>
        <end position="154"/>
    </location>
</feature>
<evidence type="ECO:0000313" key="10">
    <source>
        <dbReference type="EMBL" id="EDO37217.1"/>
    </source>
</evidence>
<dbReference type="PANTHER" id="PTHR45695">
    <property type="entry name" value="LEUCOKININ RECEPTOR-RELATED"/>
    <property type="match status" value="1"/>
</dbReference>
<gene>
    <name evidence="10" type="ORF">NEMVEDRAFT_v1g211853</name>
</gene>
<feature type="transmembrane region" description="Helical" evidence="8">
    <location>
        <begin position="22"/>
        <end position="42"/>
    </location>
</feature>
<evidence type="ECO:0000256" key="3">
    <source>
        <dbReference type="ARBA" id="ARBA00022989"/>
    </source>
</evidence>
<dbReference type="SUPFAM" id="SSF81321">
    <property type="entry name" value="Family A G protein-coupled receptor-like"/>
    <property type="match status" value="1"/>
</dbReference>
<dbReference type="HOGENOM" id="CLU_009579_6_0_1"/>
<dbReference type="AlphaFoldDB" id="A7SGB7"/>
<proteinExistence type="predicted"/>
<name>A7SGB7_NEMVE</name>
<keyword evidence="5 8" id="KW-0472">Membrane</keyword>
<keyword evidence="3 8" id="KW-1133">Transmembrane helix</keyword>
<dbReference type="PROSITE" id="PS50262">
    <property type="entry name" value="G_PROTEIN_RECEP_F1_2"/>
    <property type="match status" value="1"/>
</dbReference>
<evidence type="ECO:0000256" key="8">
    <source>
        <dbReference type="SAM" id="Phobius"/>
    </source>
</evidence>
<protein>
    <recommendedName>
        <fullName evidence="9">G-protein coupled receptors family 1 profile domain-containing protein</fullName>
    </recommendedName>
</protein>
<dbReference type="FunFam" id="1.20.1070.10:FF:000513">
    <property type="entry name" value="Predicted protein"/>
    <property type="match status" value="1"/>
</dbReference>
<dbReference type="STRING" id="45351.A7SGB7"/>
<dbReference type="PhylomeDB" id="A7SGB7"/>
<dbReference type="Proteomes" id="UP000001593">
    <property type="component" value="Unassembled WGS sequence"/>
</dbReference>
<keyword evidence="6" id="KW-0675">Receptor</keyword>
<evidence type="ECO:0000313" key="11">
    <source>
        <dbReference type="Proteomes" id="UP000001593"/>
    </source>
</evidence>
<dbReference type="GO" id="GO:0007186">
    <property type="term" value="P:G protein-coupled receptor signaling pathway"/>
    <property type="evidence" value="ECO:0000318"/>
    <property type="project" value="GO_Central"/>
</dbReference>
<keyword evidence="4" id="KW-0297">G-protein coupled receptor</keyword>
<dbReference type="InParanoid" id="A7SGB7"/>
<evidence type="ECO:0000256" key="2">
    <source>
        <dbReference type="ARBA" id="ARBA00022692"/>
    </source>
</evidence>
<accession>A7SGB7</accession>
<evidence type="ECO:0000256" key="5">
    <source>
        <dbReference type="ARBA" id="ARBA00023136"/>
    </source>
</evidence>
<feature type="transmembrane region" description="Helical" evidence="8">
    <location>
        <begin position="231"/>
        <end position="253"/>
    </location>
</feature>
<evidence type="ECO:0000256" key="4">
    <source>
        <dbReference type="ARBA" id="ARBA00023040"/>
    </source>
</evidence>
<dbReference type="OrthoDB" id="5959258at2759"/>
<dbReference type="Pfam" id="PF00001">
    <property type="entry name" value="7tm_1"/>
    <property type="match status" value="1"/>
</dbReference>
<keyword evidence="2 8" id="KW-0812">Transmembrane</keyword>
<evidence type="ECO:0000256" key="7">
    <source>
        <dbReference type="ARBA" id="ARBA00023224"/>
    </source>
</evidence>
<feature type="transmembrane region" description="Helical" evidence="8">
    <location>
        <begin position="90"/>
        <end position="112"/>
    </location>
</feature>
<dbReference type="OMA" id="DNTHIMG"/>
<comment type="subcellular location">
    <subcellularLocation>
        <location evidence="1">Membrane</location>
        <topology evidence="1">Multi-pass membrane protein</topology>
    </subcellularLocation>
</comment>
<dbReference type="PANTHER" id="PTHR45695:SF9">
    <property type="entry name" value="LEUCOKININ RECEPTOR"/>
    <property type="match status" value="1"/>
</dbReference>
<dbReference type="GO" id="GO:0005886">
    <property type="term" value="C:plasma membrane"/>
    <property type="evidence" value="ECO:0000318"/>
    <property type="project" value="GO_Central"/>
</dbReference>
<sequence>MNNTTDGFLPSYPSSENIATSLFYIAVFIFGSTGNLLVLLVVKRRRARTFNDIFIFNLAVSDLCLILVCIPAFTYKKLSGFRGSQFYCKAIWPMMTISLCSSVFTITLMAVYRCKVILHPFEPIIEKRSILPPITAVWLLAIVFALPLFILAKFEDGMAGCIEDWPSDLHRKVYTTILMIVQYFLPLFIIAVAYVLIAIDLTRSRKRKSSYNSPKVMGRARREENLRVIKILATIVITFALFLLPGHIAWMILDFGREQDKKVAEAIFKFSDALVIFHSALNPVIYGTLTKQFRQGYKKYLSYVFCCKFVKDGRMESDYFDESRSRNGFKAKKELSLQKKEEQNILAAPGGEM</sequence>
<evidence type="ECO:0000259" key="9">
    <source>
        <dbReference type="PROSITE" id="PS50262"/>
    </source>
</evidence>
<keyword evidence="7" id="KW-0807">Transducer</keyword>
<feature type="domain" description="G-protein coupled receptors family 1 profile" evidence="9">
    <location>
        <begin position="34"/>
        <end position="286"/>
    </location>
</feature>
<dbReference type="eggNOG" id="KOG3656">
    <property type="taxonomic scope" value="Eukaryota"/>
</dbReference>
<evidence type="ECO:0000256" key="6">
    <source>
        <dbReference type="ARBA" id="ARBA00023170"/>
    </source>
</evidence>
<organism evidence="10 11">
    <name type="scientific">Nematostella vectensis</name>
    <name type="common">Starlet sea anemone</name>
    <dbReference type="NCBI Taxonomy" id="45351"/>
    <lineage>
        <taxon>Eukaryota</taxon>
        <taxon>Metazoa</taxon>
        <taxon>Cnidaria</taxon>
        <taxon>Anthozoa</taxon>
        <taxon>Hexacorallia</taxon>
        <taxon>Actiniaria</taxon>
        <taxon>Edwardsiidae</taxon>
        <taxon>Nematostella</taxon>
    </lineage>
</organism>
<keyword evidence="11" id="KW-1185">Reference proteome</keyword>
<feature type="transmembrane region" description="Helical" evidence="8">
    <location>
        <begin position="54"/>
        <end position="75"/>
    </location>
</feature>
<evidence type="ECO:0000256" key="1">
    <source>
        <dbReference type="ARBA" id="ARBA00004141"/>
    </source>
</evidence>
<dbReference type="InterPro" id="IPR017452">
    <property type="entry name" value="GPCR_Rhodpsn_7TM"/>
</dbReference>
<dbReference type="GO" id="GO:0004930">
    <property type="term" value="F:G protein-coupled receptor activity"/>
    <property type="evidence" value="ECO:0000318"/>
    <property type="project" value="GO_Central"/>
</dbReference>
<dbReference type="Gene3D" id="1.20.1070.10">
    <property type="entry name" value="Rhodopsin 7-helix transmembrane proteins"/>
    <property type="match status" value="1"/>
</dbReference>
<reference evidence="10 11" key="1">
    <citation type="journal article" date="2007" name="Science">
        <title>Sea anemone genome reveals ancestral eumetazoan gene repertoire and genomic organization.</title>
        <authorList>
            <person name="Putnam N.H."/>
            <person name="Srivastava M."/>
            <person name="Hellsten U."/>
            <person name="Dirks B."/>
            <person name="Chapman J."/>
            <person name="Salamov A."/>
            <person name="Terry A."/>
            <person name="Shapiro H."/>
            <person name="Lindquist E."/>
            <person name="Kapitonov V.V."/>
            <person name="Jurka J."/>
            <person name="Genikhovich G."/>
            <person name="Grigoriev I.V."/>
            <person name="Lucas S.M."/>
            <person name="Steele R.E."/>
            <person name="Finnerty J.R."/>
            <person name="Technau U."/>
            <person name="Martindale M.Q."/>
            <person name="Rokhsar D.S."/>
        </authorList>
    </citation>
    <scope>NUCLEOTIDE SEQUENCE [LARGE SCALE GENOMIC DNA]</scope>
    <source>
        <strain evidence="11">CH2 X CH6</strain>
    </source>
</reference>
<dbReference type="PRINTS" id="PR00237">
    <property type="entry name" value="GPCRRHODOPSN"/>
</dbReference>
<dbReference type="EMBL" id="DS469651">
    <property type="protein sequence ID" value="EDO37217.1"/>
    <property type="molecule type" value="Genomic_DNA"/>
</dbReference>
<feature type="transmembrane region" description="Helical" evidence="8">
    <location>
        <begin position="273"/>
        <end position="289"/>
    </location>
</feature>
<dbReference type="InterPro" id="IPR000276">
    <property type="entry name" value="GPCR_Rhodpsn"/>
</dbReference>
<feature type="transmembrane region" description="Helical" evidence="8">
    <location>
        <begin position="174"/>
        <end position="199"/>
    </location>
</feature>